<dbReference type="InterPro" id="IPR003593">
    <property type="entry name" value="AAA+_ATPase"/>
</dbReference>
<protein>
    <recommendedName>
        <fullName evidence="5">Dynein heavy chain, cytoplasmic</fullName>
    </recommendedName>
</protein>
<dbReference type="InterPro" id="IPR054354">
    <property type="entry name" value="DYNC2H1-like_lid"/>
</dbReference>
<dbReference type="Gene3D" id="1.10.472.130">
    <property type="match status" value="1"/>
</dbReference>
<dbReference type="GO" id="GO:0051959">
    <property type="term" value="F:dynein light intermediate chain binding"/>
    <property type="evidence" value="ECO:0007669"/>
    <property type="project" value="InterPro"/>
</dbReference>
<dbReference type="GO" id="GO:0030286">
    <property type="term" value="C:dynein complex"/>
    <property type="evidence" value="ECO:0007669"/>
    <property type="project" value="UniProtKB-KW"/>
</dbReference>
<dbReference type="Gene3D" id="1.20.140.100">
    <property type="entry name" value="Dynein heavy chain, N-terminal domain 2"/>
    <property type="match status" value="1"/>
</dbReference>
<evidence type="ECO:0000256" key="5">
    <source>
        <dbReference type="ARBA" id="ARBA00022197"/>
    </source>
</evidence>
<dbReference type="Gene3D" id="1.20.1270.280">
    <property type="match status" value="1"/>
</dbReference>
<evidence type="ECO:0000256" key="6">
    <source>
        <dbReference type="ARBA" id="ARBA00022490"/>
    </source>
</evidence>
<keyword evidence="8" id="KW-0677">Repeat</keyword>
<evidence type="ECO:0000313" key="21">
    <source>
        <dbReference type="Proteomes" id="UP001165065"/>
    </source>
</evidence>
<dbReference type="InterPro" id="IPR035699">
    <property type="entry name" value="AAA_6"/>
</dbReference>
<keyword evidence="11" id="KW-0243">Dynein</keyword>
<keyword evidence="15" id="KW-0206">Cytoskeleton</keyword>
<evidence type="ECO:0000256" key="11">
    <source>
        <dbReference type="ARBA" id="ARBA00023017"/>
    </source>
</evidence>
<dbReference type="GO" id="GO:0060271">
    <property type="term" value="P:cilium assembly"/>
    <property type="evidence" value="ECO:0007669"/>
    <property type="project" value="UniProtKB-ARBA"/>
</dbReference>
<dbReference type="Gene3D" id="1.10.8.1220">
    <property type="match status" value="1"/>
</dbReference>
<reference evidence="21" key="1">
    <citation type="journal article" date="2023" name="Commun. Biol.">
        <title>Genome analysis of Parmales, the sister group of diatoms, reveals the evolutionary specialization of diatoms from phago-mixotrophs to photoautotrophs.</title>
        <authorList>
            <person name="Ban H."/>
            <person name="Sato S."/>
            <person name="Yoshikawa S."/>
            <person name="Yamada K."/>
            <person name="Nakamura Y."/>
            <person name="Ichinomiya M."/>
            <person name="Sato N."/>
            <person name="Blanc-Mathieu R."/>
            <person name="Endo H."/>
            <person name="Kuwata A."/>
            <person name="Ogata H."/>
        </authorList>
    </citation>
    <scope>NUCLEOTIDE SEQUENCE [LARGE SCALE GENOMIC DNA]</scope>
</reference>
<evidence type="ECO:0000256" key="16">
    <source>
        <dbReference type="ARBA" id="ARBA00023273"/>
    </source>
</evidence>
<keyword evidence="16" id="KW-0966">Cell projection</keyword>
<dbReference type="InterPro" id="IPR042222">
    <property type="entry name" value="Dynein_2_N"/>
</dbReference>
<evidence type="ECO:0000256" key="7">
    <source>
        <dbReference type="ARBA" id="ARBA00022701"/>
    </source>
</evidence>
<evidence type="ECO:0000256" key="17">
    <source>
        <dbReference type="SAM" id="Coils"/>
    </source>
</evidence>
<dbReference type="PANTHER" id="PTHR45703:SF36">
    <property type="entry name" value="DYNEIN HEAVY CHAIN, CYTOPLASMIC"/>
    <property type="match status" value="1"/>
</dbReference>
<comment type="subcellular location">
    <subcellularLocation>
        <location evidence="2">Cell projection</location>
        <location evidence="2">Cilium membrane</location>
        <topology evidence="2">Peripheral membrane protein</topology>
        <orientation evidence="2">Cytoplasmic side</orientation>
    </subcellularLocation>
    <subcellularLocation>
        <location evidence="1">Cytoplasm</location>
        <location evidence="1">Cytoskeleton</location>
    </subcellularLocation>
</comment>
<keyword evidence="6" id="KW-0963">Cytoplasm</keyword>
<dbReference type="Gene3D" id="3.10.490.20">
    <property type="match status" value="1"/>
</dbReference>
<dbReference type="EMBL" id="BRYA01000277">
    <property type="protein sequence ID" value="GMI46056.1"/>
    <property type="molecule type" value="Genomic_DNA"/>
</dbReference>
<feature type="domain" description="AAA+ ATPase" evidence="19">
    <location>
        <begin position="2839"/>
        <end position="3005"/>
    </location>
</feature>
<dbReference type="PROSITE" id="PS00675">
    <property type="entry name" value="SIGMA54_INTERACT_1"/>
    <property type="match status" value="1"/>
</dbReference>
<dbReference type="GO" id="GO:0008569">
    <property type="term" value="F:minus-end-directed microtubule motor activity"/>
    <property type="evidence" value="ECO:0007669"/>
    <property type="project" value="InterPro"/>
</dbReference>
<evidence type="ECO:0000256" key="13">
    <source>
        <dbReference type="ARBA" id="ARBA00023069"/>
    </source>
</evidence>
<dbReference type="GO" id="GO:0060170">
    <property type="term" value="C:ciliary membrane"/>
    <property type="evidence" value="ECO:0007669"/>
    <property type="project" value="UniProtKB-SubCell"/>
</dbReference>
<dbReference type="Gene3D" id="6.10.140.1060">
    <property type="match status" value="1"/>
</dbReference>
<dbReference type="FunFam" id="1.20.920.20:FF:000002">
    <property type="entry name" value="Cytoplasmic dynein 1 heavy chain"/>
    <property type="match status" value="1"/>
</dbReference>
<evidence type="ECO:0000256" key="10">
    <source>
        <dbReference type="ARBA" id="ARBA00022840"/>
    </source>
</evidence>
<feature type="compositionally biased region" description="Basic and acidic residues" evidence="18">
    <location>
        <begin position="3184"/>
        <end position="3203"/>
    </location>
</feature>
<proteinExistence type="inferred from homology"/>
<keyword evidence="9" id="KW-0547">Nucleotide-binding</keyword>
<feature type="domain" description="AAA+ ATPase" evidence="19">
    <location>
        <begin position="2497"/>
        <end position="2648"/>
    </location>
</feature>
<dbReference type="PANTHER" id="PTHR45703">
    <property type="entry name" value="DYNEIN HEAVY CHAIN"/>
    <property type="match status" value="1"/>
</dbReference>
<comment type="caution">
    <text evidence="20">The sequence shown here is derived from an EMBL/GenBank/DDBJ whole genome shotgun (WGS) entry which is preliminary data.</text>
</comment>
<keyword evidence="7" id="KW-0493">Microtubule</keyword>
<feature type="domain" description="AAA+ ATPase" evidence="19">
    <location>
        <begin position="2130"/>
        <end position="2363"/>
    </location>
</feature>
<dbReference type="InterPro" id="IPR026983">
    <property type="entry name" value="DHC"/>
</dbReference>
<evidence type="ECO:0000256" key="3">
    <source>
        <dbReference type="ARBA" id="ARBA00008887"/>
    </source>
</evidence>
<dbReference type="GO" id="GO:0005524">
    <property type="term" value="F:ATP binding"/>
    <property type="evidence" value="ECO:0007669"/>
    <property type="project" value="UniProtKB-KW"/>
</dbReference>
<keyword evidence="12 17" id="KW-0175">Coiled coil</keyword>
<comment type="similarity">
    <text evidence="3">Belongs to the dynein heavy chain family.</text>
</comment>
<dbReference type="Pfam" id="PF18198">
    <property type="entry name" value="AAA_lid_11"/>
    <property type="match status" value="1"/>
</dbReference>
<dbReference type="Pfam" id="PF18199">
    <property type="entry name" value="Dynein_C"/>
    <property type="match status" value="1"/>
</dbReference>
<dbReference type="InterPro" id="IPR004273">
    <property type="entry name" value="Dynein_heavy_D6_P-loop"/>
</dbReference>
<feature type="region of interest" description="Disordered" evidence="18">
    <location>
        <begin position="3184"/>
        <end position="3205"/>
    </location>
</feature>
<dbReference type="InterPro" id="IPR024317">
    <property type="entry name" value="Dynein_heavy_chain_D4_dom"/>
</dbReference>
<dbReference type="Gene3D" id="1.20.920.20">
    <property type="match status" value="1"/>
</dbReference>
<evidence type="ECO:0000256" key="18">
    <source>
        <dbReference type="SAM" id="MobiDB-lite"/>
    </source>
</evidence>
<comment type="subunit">
    <text evidence="4">Consists of at least two heavy chains and a number of intermediate and light chains.</text>
</comment>
<feature type="coiled-coil region" evidence="17">
    <location>
        <begin position="3328"/>
        <end position="3376"/>
    </location>
</feature>
<name>A0A9W7GJU4_9STRA</name>
<dbReference type="InterPro" id="IPR041466">
    <property type="entry name" value="Dynein_AAA5_ext"/>
</dbReference>
<dbReference type="Gene3D" id="1.10.8.710">
    <property type="match status" value="1"/>
</dbReference>
<dbReference type="InterPro" id="IPR013594">
    <property type="entry name" value="Dynein_heavy_tail"/>
</dbReference>
<dbReference type="InterPro" id="IPR041658">
    <property type="entry name" value="AAA_lid_11"/>
</dbReference>
<dbReference type="InterPro" id="IPR041228">
    <property type="entry name" value="Dynein_C"/>
</dbReference>
<evidence type="ECO:0000256" key="15">
    <source>
        <dbReference type="ARBA" id="ARBA00023212"/>
    </source>
</evidence>
<dbReference type="Gene3D" id="1.10.287.2620">
    <property type="match status" value="1"/>
</dbReference>
<keyword evidence="13" id="KW-0969">Cilium</keyword>
<dbReference type="Gene3D" id="3.40.50.300">
    <property type="entry name" value="P-loop containing nucleotide triphosphate hydrolases"/>
    <property type="match status" value="5"/>
</dbReference>
<gene>
    <name evidence="20" type="ORF">TrCOL_g13599</name>
</gene>
<dbReference type="Gene3D" id="1.10.8.720">
    <property type="entry name" value="Region D6 of dynein motor"/>
    <property type="match status" value="1"/>
</dbReference>
<dbReference type="Pfam" id="PF12775">
    <property type="entry name" value="AAA_7"/>
    <property type="match status" value="1"/>
</dbReference>
<dbReference type="FunFam" id="1.20.58.1120:FF:000013">
    <property type="entry name" value="Dynein heavy chain-like protein"/>
    <property type="match status" value="1"/>
</dbReference>
<dbReference type="SMART" id="SM00382">
    <property type="entry name" value="AAA"/>
    <property type="match status" value="4"/>
</dbReference>
<dbReference type="InterPro" id="IPR043160">
    <property type="entry name" value="Dynein_C_barrel"/>
</dbReference>
<dbReference type="Pfam" id="PF22597">
    <property type="entry name" value="DYN_lid"/>
    <property type="match status" value="1"/>
</dbReference>
<dbReference type="SUPFAM" id="SSF52540">
    <property type="entry name" value="P-loop containing nucleoside triphosphate hydrolases"/>
    <property type="match status" value="4"/>
</dbReference>
<dbReference type="GO" id="GO:0008104">
    <property type="term" value="P:intracellular protein localization"/>
    <property type="evidence" value="ECO:0007669"/>
    <property type="project" value="UniProtKB-ARBA"/>
</dbReference>
<dbReference type="InterPro" id="IPR013602">
    <property type="entry name" value="Dynein_heavy_linker"/>
</dbReference>
<dbReference type="FunFam" id="1.10.287.2620:FF:000001">
    <property type="entry name" value="Cytoplasmic dynein heavy chain 1"/>
    <property type="match status" value="1"/>
</dbReference>
<dbReference type="GO" id="GO:0007018">
    <property type="term" value="P:microtubule-based movement"/>
    <property type="evidence" value="ECO:0007669"/>
    <property type="project" value="InterPro"/>
</dbReference>
<dbReference type="InterPro" id="IPR025662">
    <property type="entry name" value="Sigma_54_int_dom_ATP-bd_1"/>
</dbReference>
<dbReference type="GO" id="GO:0005874">
    <property type="term" value="C:microtubule"/>
    <property type="evidence" value="ECO:0007669"/>
    <property type="project" value="UniProtKB-KW"/>
</dbReference>
<accession>A0A9W7GJU4</accession>
<dbReference type="FunFam" id="1.20.140.100:FF:000002">
    <property type="entry name" value="Cytoplasmic dynein heavy chain 1"/>
    <property type="match status" value="1"/>
</dbReference>
<dbReference type="InterPro" id="IPR024743">
    <property type="entry name" value="Dynein_HC_stalk"/>
</dbReference>
<dbReference type="Pfam" id="PF17852">
    <property type="entry name" value="Dynein_AAA_lid"/>
    <property type="match status" value="1"/>
</dbReference>
<dbReference type="Pfam" id="PF12777">
    <property type="entry name" value="MT"/>
    <property type="match status" value="1"/>
</dbReference>
<dbReference type="OrthoDB" id="424310at2759"/>
<organism evidence="20 21">
    <name type="scientific">Triparma columacea</name>
    <dbReference type="NCBI Taxonomy" id="722753"/>
    <lineage>
        <taxon>Eukaryota</taxon>
        <taxon>Sar</taxon>
        <taxon>Stramenopiles</taxon>
        <taxon>Ochrophyta</taxon>
        <taxon>Bolidophyceae</taxon>
        <taxon>Parmales</taxon>
        <taxon>Triparmaceae</taxon>
        <taxon>Triparma</taxon>
    </lineage>
</organism>
<evidence type="ECO:0000256" key="9">
    <source>
        <dbReference type="ARBA" id="ARBA00022741"/>
    </source>
</evidence>
<dbReference type="FunFam" id="3.40.50.300:FF:001013">
    <property type="entry name" value="Dynein heavy chain, cytoplasmic"/>
    <property type="match status" value="1"/>
</dbReference>
<evidence type="ECO:0000259" key="19">
    <source>
        <dbReference type="SMART" id="SM00382"/>
    </source>
</evidence>
<evidence type="ECO:0000256" key="2">
    <source>
        <dbReference type="ARBA" id="ARBA00004522"/>
    </source>
</evidence>
<evidence type="ECO:0000313" key="20">
    <source>
        <dbReference type="EMBL" id="GMI46056.1"/>
    </source>
</evidence>
<evidence type="ECO:0000256" key="12">
    <source>
        <dbReference type="ARBA" id="ARBA00023054"/>
    </source>
</evidence>
<dbReference type="InterPro" id="IPR042228">
    <property type="entry name" value="Dynein_linker_3"/>
</dbReference>
<sequence>MALDYIRGLTLLELDAELPPLLDGVDSFLNNQTTTTLFITVNEGTVEASHSYAPSSTPTLVFFKRFPTKVTSKSQIGFISIPASEDEDSPIFETLQSINEHCFVPAISSLYSSSSTTTKNDNLTNFNSAMRDLHSVVDHLKRAANVPAVTLVPHPEILTLLSSSAPSLDPTSPSDSPLDVNTFDASSILASDETLNSIQSTVNVWIKDITKLTSLTTTTPFPNDANEEITFWQALSSSLNLTSSTLNTSPSTQLTISVLKQAKRFVTTTALENNTDLPTALTYTSDVNSFLQNFPIKALLASVDLPSLSKATVQMFQHYPKVRNSKNYDLYRLAKLLESTTETLKDQIVTILKSQNVMKTPFTDFQSLDSDLTALFSTWDSEYKKFTNFFLEQYKRRGRLSTSTTASSTTPLQLLKSLNLSHQPLQARWQDISSFRRDHNNLLSVVKSVLSSSSTETSAILQSLTSAGTMMAGASIFDLSPSGTASFSQTLASYESSIDEIENNLSSLLHTKLSSATSAEEMFKHFAKFNPLFVRPRIRSAIKHYQTELIKNVSNSVSSIQKKFLQKYEQSSAANFAELRDIPPVAGKIMWAKLMENQLNLLMEKMESVLGEGWEQQAEGRQLKKTCSELKSKLDTDQFFKAWRKNWEKELTVSRNKERLSSYLISIKNDSNSPDILVPTCNYETNQTNLFKEVRNLKYLNFDIPPIITNMANDAASKYPQAMRLNAALRSYVHVRTLIDGELNLTMLVQPQLVAIQSAITECFNSTTTGGRAKTRMKWDSKNIKKWVSSFTEDVFTLQEKVELLLETIDMVNSLILSLPKTPFSSSSLSSVISSLQEQIDQLSLSGFSNLSIWVESLNSRIEVILIERLSEALTNWTSDPSTQDSSLDSSVSKVNVEILIQDQTILSSPSLPAIRQHYLSNFYSFIATITSLPLLSSSRFDVLSSTKAENSVETFSSIIQTLHKTSPVLLDAYTTINSHLKETTDYISTWLSYQSLWDMSMDSITNLLGDDIKKWQQLLIEARTARSTLDNSDDSSTHSIGPVTIYYSKVQNKINLKFDAWQKSLQTTFGTILHTSIKTYLDKFTSAKQTLESISLEGATTTIIDGVTFIQQMKQSCKMWAKEATLLDSSEVLLKKQRFVFPPTWIHSTIPCSAFTDFETILARRTKQMDDQIPTLQQRVRSEDKQISKRTADLIANWEKEKPLSGETPPGEASEALASFQIVFQKSIHEFDQLSSAKLALGLPASSTNPLNAAYEELNELSEVWAAIRPTHDNLEEINDTPWASLVPRKIRASLNSLLEGLRSISSTVRQYDIFIHVNETIKSYIANTSLLTDLKTEALKPRHWKLILKRLNLQIGINDLTLGHLFEAGILGKKKDVGEILSVAQGEMALEIFLRQVREYWQTSQIELVLYQNRVRLIKSWDVIFAKLEEHLSSLSQMKQSPYFKSVQEFQEEASGWEERLTKLQQIFDLWVDVQRRWVYLESIFFGSADIKAQLPSEYARFKSVDTEFTQLMKKISQKPNPLEALQIENLLKQLERQEALMTKIQKALGEYLANQRQAFSRFYFVGDEDLLEMIGNSNEPVKVMAHLGKMFASISNMQWLDLKDTKKPNLLTLTHMTSKDGEVVGLYSNIDIVDKVPVKTWLASVESNMKETLASLLSVAMASQPPISSSLASSEEKEAFVKWASSYPAQIMILSSLIQWSMGVDSILNGASDSVTLPTYLATLNSKLQLMATTVLEKLDAQTRKKYEQLITELVHQTDVTRELVTSKVEMSDDFKWLYHLRFYYDPSKPDLLQKLNIKIANANFFYGFEYLGIGERLVQTPLTDRCYLTLTQALHFRMGGNPFGPAGTGKTESVKALGAQLGRFVLVFNCDESFDFASMGRLFAGLCQVGAWGCFDEFNRLPARILSAVSQQILTIQRGLISRSTSIELLDRPVNLHDSVGIFITMNPGYAGRSALPDNLKSLFRAVAMVVPNRQLIAQVMLYAQGIITAEFLSGKVVLLFTLCAEQLSPQSHYDFGLRALKTLLVSAGGLKRKAIEEEGELEDMGELERNVLIRGACNNVIPKLVAEDLPLFSSLLRAVFPTSTIQNLDNMTLTAALKKVCMSKNLIMGSNWVEKVLQLHEVLSFRHGVMMVGPSGSGKSSSWRCLIEAMELVEGGLKGESYVIDPKAINKEELYGHLDATTMEWTDGIVTSTLRCIIANHRGESNRNHWIVFDGDVDPEWAENLNSVLDDNKLLTLPSGERLSLPDNVRILLEVDSLEKATPATVSRCGMVYFSEDTVTTDMHLKNLLLELGDNSGIGEDAGKEEEKKETNEVNATQASFVSAIRHFFVNQGETPVVADLLEEALALSHIMDATRGRLLTTLDALLKQGIEMAADYDDNHVDFPMVGEHMEKFAKHWLAHAIQWAFSGSCGWDDRKSFSSTILRACGLTLPRGSEDIYDFRVRIEDGDFEAWRQSVPTVEIESHQVSDASTLITTTDTVRHVEVLNSWLTSRKPLILCGPPGSGKSMTLMSTLQSRSDIVLVPLNFSSGTTPELILKIFAQFAEYVRGPKGVVLQPSNSVGSKWVVIFCDEINLPSPDSYGTQRVLSFMRELVEQGGFWRKDNTWVTLQRIQFVGACNPESDAGRTRIADRFMRHAPLLLVDFPSRDSLVQIYSTLNAGIMRLHPNLKGEVPALTEAMIDVYEANQVKFTTDIMPQYFYSARELSRWVRAIYEAVKDVEALTRDELIRLWSHEGLRLFHDRLVSDEERSWCQRNIDEIAEKCFGALDSNVLERPILFSTWLSKEYRSIGMKELRDFLAARLKVFYEEELDVPLVVFDDVMDHVLRIDRVLKQPMGHMLLVGESGAGKTVLSKFAAWMNGLSIFQIKAHSKYGIEDFNEDLRGVMKRVGVEGEKVCFIFDEANALSSGFLEAMNALLASGEVPGLFEGDDLSGLMGLCRDAAMKDGIVVDGDDELWARFTKRVQTGLHIVFTMNPSGDDFANRSTTSPALFNRCVVDWFGTWSTTALAQVGKELSIMDLGDEAEWRQPRDDSAIQVVGEAFSDELVESGGQPGLRQAVVASLVDIHTITKGVCEANNKTALCRTYLSPRDYLDLITNFVKIAKEKRGELEEQQLHINVGLAKLKETEEQVRTLEGGLAAKERELKDKEEEANEKLTQMLADQTVAETQKKEAVRMNEEVNKQQGEIAKRQEEAERELGEAEPALISAQESVKSIRKTQLDEIRALARPPDNVRMTLEAVAIMMGERKLEWGDIRKMIQKSDFIPGILNFDLDKLGDRQIEVVKVNYLSGVLTEEAVVRSSKACGPLFKWVESQIHYSEIFNNVEPLRAEVEKLQEDAQEVILKKEQVEREVSEVEARIATLKIDYADLIRNVEIIKGEMEGVKNKVVRANTLIKSLMVESDRWQASSGMFATQISSVVGDALLSASFLTYAGFFDHKNRGVLLGAWKNCMESCGISYRDNFDSIIEYLSKGSERLAWEADGLPKDNLAVENAIILSRFNRFPLVIDPSGQATDFLMKKYKEDKIVKTSFLDGGFMKTLASAIRFGTVLLVQDVENVDPIMNPILNKELMRTGGRTLVRLGAEEIDYSPKFVIILTTRDSAVRLTPDLCSRVTLCNFTITPASLQSQALSMLLRAEKPEMEGKRNTLMKVRGEQNVKLRELEDRLLDKISSVQGSILDDNSVIKGMEEIKTEAKSVEDAIKEGESVMLEVETSIAVFEPLAAIISDLFFCLEGLMSANAFYQFSLQFFMRVLSEVLSVKSKGGSRLEELKGLLFEEILGRVGRSLFEEDKLVFGLRVASLKGQGFDVEGEGKKLETFVEKGSDFATEVLGQWQGLGLNNFQNVVEKQVVSSTPVLLCSAPGYDVSGRVMHLSEVMEKELTSVAMGSSEGYSTAEKMIGSAAKSGGWVILKNIHLCPRDWLVELEKKLFSMTYNPSFRVFLTAEMTEENAARVLPLTLVRMSDVVVCEAPVGLKKNLLRFFGSIDEERFAKVPLERGRLYLLVAWVYGIIQERLRYEPTGWSKKYEFSEADAINALDVVDAWVDVVSGGKKAHVAPEKLPWDALRTVLSVSVFGGRIDNEFDQEVLDSFIDSILIPQAYDVDFALVESLVVPEGGKRADMMQWVEALPEVNSPTWLGLSGAAEMVRLRARGGRVLGKLLALGGGGGNEKNGRARTSSVVERMETVSKVVTGYLSKLEGLEKSMLGGKNWPIKANEMDSLMRCIAREVKLGIECVGLVVGDLKEIVTYCQGSIKLTNKLKALVDAVAAGVTPKDWLDLYSGGQVVADQWIDDFVKRLIQVNEFIKCGGKGLESMNFWAGGLLNPGSFVTATRQYIARKGDHSIDELELILYKKQGGEGFTVSGMMSEGGKLGDGGKIEKSEELIEEIGNCCLQWQVKEGEDGKGIHLPVYLDNSNRSKIIVSVRVESDDNVDRSEWLQRGLALFLRSS</sequence>
<evidence type="ECO:0000256" key="4">
    <source>
        <dbReference type="ARBA" id="ARBA00011655"/>
    </source>
</evidence>
<dbReference type="Gene3D" id="1.20.920.30">
    <property type="match status" value="1"/>
</dbReference>
<dbReference type="FunFam" id="1.10.8.710:FF:000001">
    <property type="entry name" value="Dynein axonemal heavy chain 2"/>
    <property type="match status" value="1"/>
</dbReference>
<dbReference type="FunFam" id="3.40.50.300:FF:000122">
    <property type="entry name" value="Cytoplasmic dynein 1 heavy chain"/>
    <property type="match status" value="1"/>
</dbReference>
<dbReference type="InterPro" id="IPR042219">
    <property type="entry name" value="AAA_lid_11_sf"/>
</dbReference>
<dbReference type="InterPro" id="IPR035706">
    <property type="entry name" value="AAA_9"/>
</dbReference>
<dbReference type="InterPro" id="IPR027417">
    <property type="entry name" value="P-loop_NTPase"/>
</dbReference>
<keyword evidence="14" id="KW-0505">Motor protein</keyword>
<dbReference type="GO" id="GO:0045505">
    <property type="term" value="F:dynein intermediate chain binding"/>
    <property type="evidence" value="ECO:0007669"/>
    <property type="project" value="InterPro"/>
</dbReference>
<dbReference type="Pfam" id="PF12774">
    <property type="entry name" value="AAA_6"/>
    <property type="match status" value="1"/>
</dbReference>
<keyword evidence="21" id="KW-1185">Reference proteome</keyword>
<dbReference type="CDD" id="cd00009">
    <property type="entry name" value="AAA"/>
    <property type="match status" value="2"/>
</dbReference>
<feature type="domain" description="AAA+ ATPase" evidence="19">
    <location>
        <begin position="1843"/>
        <end position="1978"/>
    </location>
</feature>
<dbReference type="Pfam" id="PF12781">
    <property type="entry name" value="AAA_9"/>
    <property type="match status" value="1"/>
</dbReference>
<dbReference type="InterPro" id="IPR043157">
    <property type="entry name" value="Dynein_AAA1S"/>
</dbReference>
<dbReference type="FunFam" id="1.10.8.720:FF:000003">
    <property type="entry name" value="Cytoplasmic dynein heavy chain 2"/>
    <property type="match status" value="1"/>
</dbReference>
<evidence type="ECO:0000256" key="14">
    <source>
        <dbReference type="ARBA" id="ARBA00023175"/>
    </source>
</evidence>
<evidence type="ECO:0000256" key="1">
    <source>
        <dbReference type="ARBA" id="ARBA00004245"/>
    </source>
</evidence>
<dbReference type="Pfam" id="PF08385">
    <property type="entry name" value="DHC_N1"/>
    <property type="match status" value="1"/>
</dbReference>
<dbReference type="FunFam" id="3.40.50.300:FF:000373">
    <property type="entry name" value="Cytoplasmic dynein heavy chain 2"/>
    <property type="match status" value="1"/>
</dbReference>
<dbReference type="Gene3D" id="3.20.180.20">
    <property type="entry name" value="Dynein heavy chain, N-terminal domain 2"/>
    <property type="match status" value="1"/>
</dbReference>
<dbReference type="Pfam" id="PF03028">
    <property type="entry name" value="Dynein_heavy"/>
    <property type="match status" value="1"/>
</dbReference>
<dbReference type="FunFam" id="3.20.180.20:FF:000002">
    <property type="entry name" value="Cytoplasmic dynein heavy chain 1"/>
    <property type="match status" value="1"/>
</dbReference>
<evidence type="ECO:0000256" key="8">
    <source>
        <dbReference type="ARBA" id="ARBA00022737"/>
    </source>
</evidence>
<dbReference type="FunFam" id="3.40.50.300:FF:000071">
    <property type="entry name" value="Cytoplasmic dynein heavy chain 1"/>
    <property type="match status" value="1"/>
</dbReference>
<dbReference type="Pfam" id="PF08393">
    <property type="entry name" value="DHC_N2"/>
    <property type="match status" value="1"/>
</dbReference>
<dbReference type="Pfam" id="PF12780">
    <property type="entry name" value="AAA_8"/>
    <property type="match status" value="1"/>
</dbReference>
<keyword evidence="10" id="KW-0067">ATP-binding</keyword>
<dbReference type="Gene3D" id="1.20.58.1120">
    <property type="match status" value="1"/>
</dbReference>
<dbReference type="Proteomes" id="UP001165065">
    <property type="component" value="Unassembled WGS sequence"/>
</dbReference>